<feature type="region of interest" description="Disordered" evidence="1">
    <location>
        <begin position="218"/>
        <end position="313"/>
    </location>
</feature>
<sequence length="352" mass="37491">MFDQIPISGLRRALNPRDAPPGVLLTLYGLREVVPPSNGETTEVVPPDPTKTVSPGVIPSKPVVTVSNVATATDAIISPDTTVVDVVIKPGKTQYKTTVTTVTYTIVNPTNPSSFTVTEYRTTLSYEPCSRCVHQPISTVDMTTYRVPCSACGHGGENLVTITAPCAAVTEPVSNAAPQKHPDLVLPKASHMPKGPLRNLINSYHASSKMVQTVTTDMGQTEPTPYGGDDNPSDEHGSDYNPFDTNSPDNLEDHYEPDDEQDTGGSQGGDKQDTYTSQEYEEPQKHPGAFNTGYPGVQPTRIQQVPSPLAPGTASGPTYGPIVPVVIAAGVSHDLNIIFPLLVVSVSFCILL</sequence>
<reference evidence="2" key="1">
    <citation type="submission" date="2018-03" db="EMBL/GenBank/DDBJ databases">
        <authorList>
            <person name="Guldener U."/>
        </authorList>
    </citation>
    <scope>NUCLEOTIDE SEQUENCE</scope>
</reference>
<organism evidence="2 3">
    <name type="scientific">Fusarium torulosum</name>
    <dbReference type="NCBI Taxonomy" id="33205"/>
    <lineage>
        <taxon>Eukaryota</taxon>
        <taxon>Fungi</taxon>
        <taxon>Dikarya</taxon>
        <taxon>Ascomycota</taxon>
        <taxon>Pezizomycotina</taxon>
        <taxon>Sordariomycetes</taxon>
        <taxon>Hypocreomycetidae</taxon>
        <taxon>Hypocreales</taxon>
        <taxon>Nectriaceae</taxon>
        <taxon>Fusarium</taxon>
    </lineage>
</organism>
<dbReference type="Proteomes" id="UP001187734">
    <property type="component" value="Unassembled WGS sequence"/>
</dbReference>
<name>A0AAE8MKX5_9HYPO</name>
<dbReference type="EMBL" id="ONZP01000538">
    <property type="protein sequence ID" value="SPJ86964.1"/>
    <property type="molecule type" value="Genomic_DNA"/>
</dbReference>
<keyword evidence="3" id="KW-1185">Reference proteome</keyword>
<evidence type="ECO:0000256" key="1">
    <source>
        <dbReference type="SAM" id="MobiDB-lite"/>
    </source>
</evidence>
<comment type="caution">
    <text evidence="2">The sequence shown here is derived from an EMBL/GenBank/DDBJ whole genome shotgun (WGS) entry which is preliminary data.</text>
</comment>
<protein>
    <submittedName>
        <fullName evidence="2">Uncharacterized protein</fullName>
    </submittedName>
</protein>
<gene>
    <name evidence="2" type="ORF">FTOL_11989</name>
</gene>
<evidence type="ECO:0000313" key="3">
    <source>
        <dbReference type="Proteomes" id="UP001187734"/>
    </source>
</evidence>
<dbReference type="AlphaFoldDB" id="A0AAE8MKX5"/>
<accession>A0AAE8MKX5</accession>
<proteinExistence type="predicted"/>
<evidence type="ECO:0000313" key="2">
    <source>
        <dbReference type="EMBL" id="SPJ86964.1"/>
    </source>
</evidence>